<evidence type="ECO:0000256" key="12">
    <source>
        <dbReference type="ARBA" id="ARBA00026028"/>
    </source>
</evidence>
<dbReference type="GO" id="GO:0015031">
    <property type="term" value="P:protein transport"/>
    <property type="evidence" value="ECO:0007669"/>
    <property type="project" value="UniProtKB-KW"/>
</dbReference>
<evidence type="ECO:0000256" key="13">
    <source>
        <dbReference type="ARBA" id="ARBA00031538"/>
    </source>
</evidence>
<keyword evidence="8 18" id="KW-1133">Transmembrane helix</keyword>
<keyword evidence="4" id="KW-0813">Transport</keyword>
<dbReference type="PANTHER" id="PTHR12428:SF65">
    <property type="entry name" value="CYTOCHROME C OXIDASE ASSEMBLY PROTEIN COX18, MITOCHONDRIAL"/>
    <property type="match status" value="1"/>
</dbReference>
<evidence type="ECO:0000256" key="5">
    <source>
        <dbReference type="ARBA" id="ARBA00022475"/>
    </source>
</evidence>
<evidence type="ECO:0000256" key="6">
    <source>
        <dbReference type="ARBA" id="ARBA00022692"/>
    </source>
</evidence>
<protein>
    <recommendedName>
        <fullName evidence="3">Membrane protein insertase YidC</fullName>
    </recommendedName>
    <alternativeName>
        <fullName evidence="15">Foldase YidC</fullName>
    </alternativeName>
    <alternativeName>
        <fullName evidence="14">Membrane integrase YidC</fullName>
    </alternativeName>
    <alternativeName>
        <fullName evidence="13">Membrane protein YidC</fullName>
    </alternativeName>
</protein>
<keyword evidence="5" id="KW-1003">Cell membrane</keyword>
<evidence type="ECO:0000256" key="16">
    <source>
        <dbReference type="RuleBase" id="RU003945"/>
    </source>
</evidence>
<dbReference type="GO" id="GO:0005886">
    <property type="term" value="C:plasma membrane"/>
    <property type="evidence" value="ECO:0007669"/>
    <property type="project" value="UniProtKB-SubCell"/>
</dbReference>
<proteinExistence type="inferred from homology"/>
<evidence type="ECO:0000256" key="18">
    <source>
        <dbReference type="SAM" id="Phobius"/>
    </source>
</evidence>
<evidence type="ECO:0000256" key="14">
    <source>
        <dbReference type="ARBA" id="ARBA00033245"/>
    </source>
</evidence>
<sequence length="439" mass="48809">MLNFIYYPISWVLWFWHKAWSLILDPDSGITWALSIIFLVVTIRLILVRPMINQLRSSRKMQDMQPRMQEIKRKYPNDQQTQALEMRKLQKEMGVNPLASCLPMLVQIPIFIGLFHVLRSFNRTGTGHGQIGMTIEETRNTANYGFGVDEVRSFLDARLFGAPLSSYISMPQDTFGAFTADGSIDFTRTNIMLVVIPIMLIAAVIMHFNAKHSLARQARKKAEQPKKKGATTPQQDMMESQMAMMQKLMVWVMPVLSLLGAYFWHVGLAVYMLTNTTWTFAQQVLVYRKMDREEAEEKEAKLAAKRTNAPRPGKKPKQQTSGESQATSTAVLEDTSRSAEAQDPAVQDAGNAAAVAGPEVDSGDAATAGAGTPAGPPLTEAQVKSIRGEAAHWTPAELDAEIAGIEAQIADPATRKKSKKQKRLAVLKEYRAEQQNGIG</sequence>
<feature type="transmembrane region" description="Helical" evidence="18">
    <location>
        <begin position="248"/>
        <end position="273"/>
    </location>
</feature>
<keyword evidence="6 16" id="KW-0812">Transmembrane</keyword>
<comment type="function">
    <text evidence="11">Required for the insertion and/or proper folding and/or complex formation of integral membrane proteins into the membrane. Involved in integration of membrane proteins that insert both dependently and independently of the Sec translocase complex, as well as at least some lipoproteins. Aids folding of multispanning membrane proteins.</text>
</comment>
<dbReference type="GO" id="GO:0051205">
    <property type="term" value="P:protein insertion into membrane"/>
    <property type="evidence" value="ECO:0007669"/>
    <property type="project" value="TreeGrafter"/>
</dbReference>
<feature type="transmembrane region" description="Helical" evidence="18">
    <location>
        <begin position="95"/>
        <end position="118"/>
    </location>
</feature>
<dbReference type="NCBIfam" id="TIGR03592">
    <property type="entry name" value="yidC_oxa1_cterm"/>
    <property type="match status" value="1"/>
</dbReference>
<evidence type="ECO:0000259" key="19">
    <source>
        <dbReference type="Pfam" id="PF02096"/>
    </source>
</evidence>
<dbReference type="GO" id="GO:0032977">
    <property type="term" value="F:membrane insertase activity"/>
    <property type="evidence" value="ECO:0007669"/>
    <property type="project" value="InterPro"/>
</dbReference>
<dbReference type="OrthoDB" id="9780552at2"/>
<dbReference type="Pfam" id="PF02096">
    <property type="entry name" value="60KD_IMP"/>
    <property type="match status" value="1"/>
</dbReference>
<dbReference type="InterPro" id="IPR028055">
    <property type="entry name" value="YidC/Oxa/ALB_C"/>
</dbReference>
<evidence type="ECO:0000256" key="4">
    <source>
        <dbReference type="ARBA" id="ARBA00022448"/>
    </source>
</evidence>
<evidence type="ECO:0000313" key="21">
    <source>
        <dbReference type="Proteomes" id="UP000247696"/>
    </source>
</evidence>
<keyword evidence="10" id="KW-0143">Chaperone</keyword>
<gene>
    <name evidence="20" type="primary">yidC</name>
    <name evidence="20" type="ORF">Csp1_27570</name>
</gene>
<dbReference type="KEGG" id="cpre:Csp1_27570"/>
<organism evidence="20 21">
    <name type="scientific">Corynebacterium provencense</name>
    <dbReference type="NCBI Taxonomy" id="1737425"/>
    <lineage>
        <taxon>Bacteria</taxon>
        <taxon>Bacillati</taxon>
        <taxon>Actinomycetota</taxon>
        <taxon>Actinomycetes</taxon>
        <taxon>Mycobacteriales</taxon>
        <taxon>Corynebacteriaceae</taxon>
        <taxon>Corynebacterium</taxon>
    </lineage>
</organism>
<name>A0A2Z3YX10_9CORY</name>
<evidence type="ECO:0000256" key="3">
    <source>
        <dbReference type="ARBA" id="ARBA00015325"/>
    </source>
</evidence>
<feature type="region of interest" description="Disordered" evidence="17">
    <location>
        <begin position="216"/>
        <end position="236"/>
    </location>
</feature>
<evidence type="ECO:0000256" key="7">
    <source>
        <dbReference type="ARBA" id="ARBA00022927"/>
    </source>
</evidence>
<evidence type="ECO:0000256" key="11">
    <source>
        <dbReference type="ARBA" id="ARBA00025034"/>
    </source>
</evidence>
<evidence type="ECO:0000313" key="20">
    <source>
        <dbReference type="EMBL" id="AWT27500.1"/>
    </source>
</evidence>
<evidence type="ECO:0000256" key="2">
    <source>
        <dbReference type="ARBA" id="ARBA00010527"/>
    </source>
</evidence>
<evidence type="ECO:0000256" key="15">
    <source>
        <dbReference type="ARBA" id="ARBA00033342"/>
    </source>
</evidence>
<dbReference type="InterPro" id="IPR047196">
    <property type="entry name" value="YidC_ALB_C"/>
</dbReference>
<evidence type="ECO:0000256" key="17">
    <source>
        <dbReference type="SAM" id="MobiDB-lite"/>
    </source>
</evidence>
<evidence type="ECO:0000256" key="9">
    <source>
        <dbReference type="ARBA" id="ARBA00023136"/>
    </source>
</evidence>
<dbReference type="Proteomes" id="UP000247696">
    <property type="component" value="Chromosome"/>
</dbReference>
<dbReference type="AlphaFoldDB" id="A0A2Z3YX10"/>
<feature type="compositionally biased region" description="Polar residues" evidence="17">
    <location>
        <begin position="318"/>
        <end position="330"/>
    </location>
</feature>
<dbReference type="CDD" id="cd20070">
    <property type="entry name" value="5TM_YidC_Alb3"/>
    <property type="match status" value="1"/>
</dbReference>
<accession>A0A2Z3YX10</accession>
<keyword evidence="21" id="KW-1185">Reference proteome</keyword>
<feature type="domain" description="Membrane insertase YidC/Oxa/ALB C-terminal" evidence="19">
    <location>
        <begin position="32"/>
        <end position="288"/>
    </location>
</feature>
<feature type="region of interest" description="Disordered" evidence="17">
    <location>
        <begin position="298"/>
        <end position="379"/>
    </location>
</feature>
<evidence type="ECO:0000256" key="10">
    <source>
        <dbReference type="ARBA" id="ARBA00023186"/>
    </source>
</evidence>
<dbReference type="NCBIfam" id="NF002899">
    <property type="entry name" value="PRK03449.1"/>
    <property type="match status" value="1"/>
</dbReference>
<comment type="subunit">
    <text evidence="12">Interacts with the Sec translocase complex via SecD. Specifically interacts with transmembrane segments of nascent integral membrane proteins during membrane integration.</text>
</comment>
<comment type="similarity">
    <text evidence="2">Belongs to the OXA1/ALB3/YidC family. Type 1 subfamily.</text>
</comment>
<reference evidence="21" key="1">
    <citation type="submission" date="2017-11" db="EMBL/GenBank/DDBJ databases">
        <title>Otitis media/interna in a cat caused by the recently described species Corynebacterium provencense.</title>
        <authorList>
            <person name="Kittl S."/>
            <person name="Brodard I."/>
            <person name="Rychener L."/>
            <person name="Jores J."/>
            <person name="Roosje P."/>
            <person name="Gobeli Brawand S."/>
        </authorList>
    </citation>
    <scope>NUCLEOTIDE SEQUENCE [LARGE SCALE GENOMIC DNA]</scope>
    <source>
        <strain evidence="21">17KM38</strain>
    </source>
</reference>
<feature type="transmembrane region" description="Helical" evidence="18">
    <location>
        <begin position="30"/>
        <end position="52"/>
    </location>
</feature>
<dbReference type="InterPro" id="IPR001708">
    <property type="entry name" value="YidC/ALB3/OXA1/COX18"/>
</dbReference>
<feature type="compositionally biased region" description="Low complexity" evidence="17">
    <location>
        <begin position="365"/>
        <end position="379"/>
    </location>
</feature>
<feature type="transmembrane region" description="Helical" evidence="18">
    <location>
        <begin position="191"/>
        <end position="210"/>
    </location>
</feature>
<keyword evidence="7" id="KW-0653">Protein transport</keyword>
<dbReference type="STRING" id="1737425.GCA_900049755_01778"/>
<feature type="compositionally biased region" description="Low complexity" evidence="17">
    <location>
        <begin position="343"/>
        <end position="358"/>
    </location>
</feature>
<evidence type="ECO:0000256" key="1">
    <source>
        <dbReference type="ARBA" id="ARBA00004651"/>
    </source>
</evidence>
<evidence type="ECO:0000256" key="8">
    <source>
        <dbReference type="ARBA" id="ARBA00022989"/>
    </source>
</evidence>
<dbReference type="EMBL" id="CP024988">
    <property type="protein sequence ID" value="AWT27500.1"/>
    <property type="molecule type" value="Genomic_DNA"/>
</dbReference>
<keyword evidence="9 18" id="KW-0472">Membrane</keyword>
<dbReference type="RefSeq" id="WP_066587250.1">
    <property type="nucleotide sequence ID" value="NZ_CABKVS010000002.1"/>
</dbReference>
<comment type="subcellular location">
    <subcellularLocation>
        <location evidence="1">Cell membrane</location>
        <topology evidence="1">Multi-pass membrane protein</topology>
    </subcellularLocation>
    <subcellularLocation>
        <location evidence="16">Membrane</location>
        <topology evidence="16">Multi-pass membrane protein</topology>
    </subcellularLocation>
</comment>
<dbReference type="PANTHER" id="PTHR12428">
    <property type="entry name" value="OXA1"/>
    <property type="match status" value="1"/>
</dbReference>